<dbReference type="NCBIfam" id="TIGR03696">
    <property type="entry name" value="Rhs_assc_core"/>
    <property type="match status" value="1"/>
</dbReference>
<dbReference type="InterPro" id="IPR056823">
    <property type="entry name" value="TEN-like_YD-shell"/>
</dbReference>
<reference evidence="3 4" key="1">
    <citation type="journal article" date="2016" name="Appl. Environ. Microbiol.">
        <title>Lack of Overt Genome Reduction in the Bryostatin-Producing Bryozoan Symbiont "Candidatus Endobugula sertula".</title>
        <authorList>
            <person name="Miller I.J."/>
            <person name="Vanee N."/>
            <person name="Fong S.S."/>
            <person name="Lim-Fong G.E."/>
            <person name="Kwan J.C."/>
        </authorList>
    </citation>
    <scope>NUCLEOTIDE SEQUENCE [LARGE SCALE GENOMIC DNA]</scope>
    <source>
        <strain evidence="3">AB1-4</strain>
    </source>
</reference>
<dbReference type="InterPro" id="IPR022385">
    <property type="entry name" value="Rhs_assc_core"/>
</dbReference>
<dbReference type="Proteomes" id="UP000242502">
    <property type="component" value="Unassembled WGS sequence"/>
</dbReference>
<accession>A0A1D2QSX4</accession>
<feature type="domain" description="Teneurin-like YD-shell" evidence="2">
    <location>
        <begin position="1062"/>
        <end position="1225"/>
    </location>
</feature>
<comment type="caution">
    <text evidence="3">The sequence shown here is derived from an EMBL/GenBank/DDBJ whole genome shotgun (WGS) entry which is preliminary data.</text>
</comment>
<dbReference type="EMBL" id="MDLC01000005">
    <property type="protein sequence ID" value="ODS24679.1"/>
    <property type="molecule type" value="Genomic_DNA"/>
</dbReference>
<dbReference type="InterPro" id="IPR031325">
    <property type="entry name" value="RHS_repeat"/>
</dbReference>
<dbReference type="Pfam" id="PF05593">
    <property type="entry name" value="RHS_repeat"/>
    <property type="match status" value="1"/>
</dbReference>
<proteinExistence type="predicted"/>
<dbReference type="PANTHER" id="PTHR32305:SF15">
    <property type="entry name" value="PROTEIN RHSA-RELATED"/>
    <property type="match status" value="1"/>
</dbReference>
<evidence type="ECO:0000313" key="4">
    <source>
        <dbReference type="Proteomes" id="UP000242502"/>
    </source>
</evidence>
<evidence type="ECO:0000259" key="2">
    <source>
        <dbReference type="Pfam" id="PF25023"/>
    </source>
</evidence>
<sequence>MLGECLSGSQVIKLSFSKTSIVRNPMNHYKKHLCVIGLLLYSVYSGLVGAADEHITSKAKHYKNTSALQVDPRTGELNYNYVLGGVTAEPKRGPYFTLTLSYHSLQTQNLDGLGTGWSFNLSRYDNMTQRLTLSSGASHRVLDPQGIPRLQYHKLKTIQIKKAMEEGMLFTITYKSGHIEHINERGQLSQLCNAYGECLDFSYESQSGFLQKISSTSNPVSTITLSNSGGYRVIQAKRADGTTYRTQLAVNQSGLALISTPDEAGMDDIGVEYNSNQLISAMTMPSGAHYRVGYVNLRVPTGGPINNTPAVSRLLAIAGQAQPSEEVFYCYGSIGVNQAHCGGDDNKNYLGYDAGVTYIANEDNLFNRTLSYEYQTTMKQATKIIRRRYNKFHLLIQTETLDLNGNLLRKQVLTYPAAAQSVYAQLPANYQLPIKKTTHYYHEGTLTARTVSTQSSYDDYGNRLSHVDVMGRQSKKTYCDLSDNGSQCRSDPRIPFIKYLKEELHFDRFQRNHFSKTHYYKSLAPGLIVKAAEEKYYNWGFLSKQSSHYYTDVDQFMFGYLKGTTKQAGHQEWRTEQTYSHTNNHLSIRKIWADNSYKTVEYSKHHNHHSLLTTLNSSGDQVANRYDSLGRTVNQQVTRGNRTLNTVTRYTQKADTYSVEKIHPNGYKEKIAYDGLVRKVAEYVWQAGAYIQVSGYTYHPQGQRASKTRYNKGTDGKIYRLVTRYAYDALGRKIRMTNPQGVQTIFIYDDIKNQVIQYRQSSDGKTLAKRITTKNDEGKMVSVVQYDKDHKAYHTQQITYDGFGRISSKTINDKTTHISYDVLAREQTTTNPAGVQSTLKRHTLFPKKPVQAWINAHNLGTLDYDPLGNVVKQTDPEQYEKSAHYKGHQVQSRQDAIGNVVNYHYNNGLLTEKQYVGANNQISNHHYLYDAFNRLSQVTSPSNKVVYTYTADGKLQSKQETYTQQGKSYPAYRLNYTYDQLRHPIKIVDNKGNTLESITNHKGQLTTIKYNQIPAYQLSYDSLGRLASVTRGDVKTEYTYDEFSRKTQMKHSQGKTILEWYQLRYNNNHQISQVITSKAHYRMPRKERYNYDKLNRLMTYHCTGTCEIDSAYYSYDNYNNIRQAVTKTGTRSVTDVYHYDVANPVKLVNIHRTSTTDTTKTTTITLSYNANGQLVTKGDQTYSYNERGKLASSSMPWVGTVNYNYNAKGQVIGKHRSGYDSEISYYNHDWVVQQLVGSQSLFSLTKKQDTVVDSTNGGCKIQRLYSPVNNISAERCGTTAAWSVYDYTPFGEQTVEQGKAGRLGFQGNPMDRMIGDIDFGSGTRQYSPLLRRFTTMDSLSPFGKGGLNGYAYALGNPVNMGDPTGHTGESLLLEAFGEIFLDGVLDLFTSGIGGEIAAGAESVANTAAEGAINTAEGASAGAANDPYYRPGLYKRLRNINAARPHETARAINSTYHNYRSSFYNSALRLRSTSLRTSEGDITVGENIMYSNTYFKDRVIFEYNFRDSGASLYATDVARTQFLRAAEEGGYEGFMPKQLIQDNVSNAGARSVILDMDHDNPEFLETFLRDTDNGRSSWRIANEFGMKIDSFNIKYHHVHPTIILNISPKDDPGPLFQSLPPRQPLPLHF</sequence>
<dbReference type="InterPro" id="IPR050708">
    <property type="entry name" value="T6SS_VgrG/RHS"/>
</dbReference>
<evidence type="ECO:0000256" key="1">
    <source>
        <dbReference type="ARBA" id="ARBA00022737"/>
    </source>
</evidence>
<dbReference type="PANTHER" id="PTHR32305">
    <property type="match status" value="1"/>
</dbReference>
<gene>
    <name evidence="3" type="ORF">AB835_02050</name>
</gene>
<dbReference type="Gene3D" id="2.180.10.10">
    <property type="entry name" value="RHS repeat-associated core"/>
    <property type="match status" value="2"/>
</dbReference>
<evidence type="ECO:0000313" key="3">
    <source>
        <dbReference type="EMBL" id="ODS24679.1"/>
    </source>
</evidence>
<protein>
    <recommendedName>
        <fullName evidence="2">Teneurin-like YD-shell domain-containing protein</fullName>
    </recommendedName>
</protein>
<name>A0A1D2QSX4_9GAMM</name>
<keyword evidence="1" id="KW-0677">Repeat</keyword>
<dbReference type="STRING" id="62101.AB835_02050"/>
<organism evidence="3 4">
    <name type="scientific">Candidatus Endobugula sertula</name>
    <name type="common">Bugula neritina bacterial symbiont</name>
    <dbReference type="NCBI Taxonomy" id="62101"/>
    <lineage>
        <taxon>Bacteria</taxon>
        <taxon>Pseudomonadati</taxon>
        <taxon>Pseudomonadota</taxon>
        <taxon>Gammaproteobacteria</taxon>
        <taxon>Cellvibrionales</taxon>
        <taxon>Cellvibrionaceae</taxon>
        <taxon>Candidatus Endobugula</taxon>
    </lineage>
</organism>
<dbReference type="Pfam" id="PF25023">
    <property type="entry name" value="TEN_YD-shell"/>
    <property type="match status" value="1"/>
</dbReference>